<feature type="domain" description="Transglycosylase SLT" evidence="2">
    <location>
        <begin position="40"/>
        <end position="133"/>
    </location>
</feature>
<dbReference type="Pfam" id="PF01464">
    <property type="entry name" value="SLT"/>
    <property type="match status" value="1"/>
</dbReference>
<evidence type="ECO:0000256" key="1">
    <source>
        <dbReference type="SAM" id="MobiDB-lite"/>
    </source>
</evidence>
<dbReference type="STRING" id="69332.A0A388L3S6"/>
<feature type="region of interest" description="Disordered" evidence="1">
    <location>
        <begin position="181"/>
        <end position="315"/>
    </location>
</feature>
<comment type="caution">
    <text evidence="3">The sequence shown here is derived from an EMBL/GenBank/DDBJ whole genome shotgun (WGS) entry which is preliminary data.</text>
</comment>
<feature type="compositionally biased region" description="Acidic residues" evidence="1">
    <location>
        <begin position="253"/>
        <end position="263"/>
    </location>
</feature>
<dbReference type="InterPro" id="IPR000189">
    <property type="entry name" value="Transglyc_AS"/>
</dbReference>
<dbReference type="Gene3D" id="1.10.530.10">
    <property type="match status" value="1"/>
</dbReference>
<accession>A0A388L3S6</accession>
<evidence type="ECO:0000313" key="4">
    <source>
        <dbReference type="Proteomes" id="UP000265515"/>
    </source>
</evidence>
<feature type="compositionally biased region" description="Acidic residues" evidence="1">
    <location>
        <begin position="279"/>
        <end position="288"/>
    </location>
</feature>
<dbReference type="Proteomes" id="UP000265515">
    <property type="component" value="Unassembled WGS sequence"/>
</dbReference>
<feature type="compositionally biased region" description="Basic and acidic residues" evidence="1">
    <location>
        <begin position="264"/>
        <end position="274"/>
    </location>
</feature>
<evidence type="ECO:0000259" key="2">
    <source>
        <dbReference type="Pfam" id="PF01464"/>
    </source>
</evidence>
<name>A0A388L3S6_CHABU</name>
<dbReference type="AlphaFoldDB" id="A0A388L3S6"/>
<dbReference type="GO" id="GO:0000270">
    <property type="term" value="P:peptidoglycan metabolic process"/>
    <property type="evidence" value="ECO:0007669"/>
    <property type="project" value="InterPro"/>
</dbReference>
<sequence>MLSGLDGYVRTAAESRLLKCVVRRHKFWECLYPLVHWPHVKQWSQRHGLNPLFVLALIRKESGYHAAIQSCVGARGLMQIMPATAAWTAEKMNVGSYSLDSADDNIKLGTSETRDYVKGVFKNYWNYLCLYNEDVAAQTRRVLMEEGQSATMVGTKSTAATAMTSSSRNYVRVLMEEGESAGEVGTKSTAATIAPSTTDIALHRTGGEGDEGGESEEKGGECEKFESTDRALAMATTARKAPSTSKAVPQRMEEEEGDEGDEGEEKKRDEKDQDGPSTVEEDDGEDSGTESKGEFLSMRQPAVSEKDPSLDRKKC</sequence>
<dbReference type="GO" id="GO:0008933">
    <property type="term" value="F:peptidoglycan lytic transglycosylase activity"/>
    <property type="evidence" value="ECO:0007669"/>
    <property type="project" value="InterPro"/>
</dbReference>
<keyword evidence="4" id="KW-1185">Reference proteome</keyword>
<dbReference type="Gramene" id="GBG76902">
    <property type="protein sequence ID" value="GBG76902"/>
    <property type="gene ID" value="CBR_g23116"/>
</dbReference>
<organism evidence="3 4">
    <name type="scientific">Chara braunii</name>
    <name type="common">Braun's stonewort</name>
    <dbReference type="NCBI Taxonomy" id="69332"/>
    <lineage>
        <taxon>Eukaryota</taxon>
        <taxon>Viridiplantae</taxon>
        <taxon>Streptophyta</taxon>
        <taxon>Charophyceae</taxon>
        <taxon>Charales</taxon>
        <taxon>Characeae</taxon>
        <taxon>Chara</taxon>
    </lineage>
</organism>
<protein>
    <recommendedName>
        <fullName evidence="2">Transglycosylase SLT domain-containing protein</fullName>
    </recommendedName>
</protein>
<evidence type="ECO:0000313" key="3">
    <source>
        <dbReference type="EMBL" id="GBG76902.1"/>
    </source>
</evidence>
<dbReference type="PANTHER" id="PTHR37423:SF5">
    <property type="entry name" value="SOLUBLE LYTIC MUREIN TRANSGLYCOSYLASE"/>
    <property type="match status" value="1"/>
</dbReference>
<proteinExistence type="predicted"/>
<dbReference type="GO" id="GO:0016020">
    <property type="term" value="C:membrane"/>
    <property type="evidence" value="ECO:0007669"/>
    <property type="project" value="InterPro"/>
</dbReference>
<dbReference type="PANTHER" id="PTHR37423">
    <property type="entry name" value="SOLUBLE LYTIC MUREIN TRANSGLYCOSYLASE-RELATED"/>
    <property type="match status" value="1"/>
</dbReference>
<feature type="compositionally biased region" description="Basic and acidic residues" evidence="1">
    <location>
        <begin position="304"/>
        <end position="315"/>
    </location>
</feature>
<dbReference type="InterPro" id="IPR008258">
    <property type="entry name" value="Transglycosylase_SLT_dom_1"/>
</dbReference>
<feature type="compositionally biased region" description="Polar residues" evidence="1">
    <location>
        <begin position="186"/>
        <end position="199"/>
    </location>
</feature>
<dbReference type="InterPro" id="IPR023346">
    <property type="entry name" value="Lysozyme-like_dom_sf"/>
</dbReference>
<dbReference type="SUPFAM" id="SSF53955">
    <property type="entry name" value="Lysozyme-like"/>
    <property type="match status" value="1"/>
</dbReference>
<dbReference type="EMBL" id="BFEA01000255">
    <property type="protein sequence ID" value="GBG76902.1"/>
    <property type="molecule type" value="Genomic_DNA"/>
</dbReference>
<feature type="compositionally biased region" description="Basic and acidic residues" evidence="1">
    <location>
        <begin position="215"/>
        <end position="229"/>
    </location>
</feature>
<gene>
    <name evidence="3" type="ORF">CBR_g23116</name>
</gene>
<reference evidence="3 4" key="1">
    <citation type="journal article" date="2018" name="Cell">
        <title>The Chara Genome: Secondary Complexity and Implications for Plant Terrestrialization.</title>
        <authorList>
            <person name="Nishiyama T."/>
            <person name="Sakayama H."/>
            <person name="Vries J.D."/>
            <person name="Buschmann H."/>
            <person name="Saint-Marcoux D."/>
            <person name="Ullrich K.K."/>
            <person name="Haas F.B."/>
            <person name="Vanderstraeten L."/>
            <person name="Becker D."/>
            <person name="Lang D."/>
            <person name="Vosolsobe S."/>
            <person name="Rombauts S."/>
            <person name="Wilhelmsson P.K.I."/>
            <person name="Janitza P."/>
            <person name="Kern R."/>
            <person name="Heyl A."/>
            <person name="Rumpler F."/>
            <person name="Villalobos L.I.A.C."/>
            <person name="Clay J.M."/>
            <person name="Skokan R."/>
            <person name="Toyoda A."/>
            <person name="Suzuki Y."/>
            <person name="Kagoshima H."/>
            <person name="Schijlen E."/>
            <person name="Tajeshwar N."/>
            <person name="Catarino B."/>
            <person name="Hetherington A.J."/>
            <person name="Saltykova A."/>
            <person name="Bonnot C."/>
            <person name="Breuninger H."/>
            <person name="Symeonidi A."/>
            <person name="Radhakrishnan G.V."/>
            <person name="Van Nieuwerburgh F."/>
            <person name="Deforce D."/>
            <person name="Chang C."/>
            <person name="Karol K.G."/>
            <person name="Hedrich R."/>
            <person name="Ulvskov P."/>
            <person name="Glockner G."/>
            <person name="Delwiche C.F."/>
            <person name="Petrasek J."/>
            <person name="Van de Peer Y."/>
            <person name="Friml J."/>
            <person name="Beilby M."/>
            <person name="Dolan L."/>
            <person name="Kohara Y."/>
            <person name="Sugano S."/>
            <person name="Fujiyama A."/>
            <person name="Delaux P.-M."/>
            <person name="Quint M."/>
            <person name="TheiBen G."/>
            <person name="Hagemann M."/>
            <person name="Harholt J."/>
            <person name="Dunand C."/>
            <person name="Zachgo S."/>
            <person name="Langdale J."/>
            <person name="Maumus F."/>
            <person name="Straeten D.V.D."/>
            <person name="Gould S.B."/>
            <person name="Rensing S.A."/>
        </authorList>
    </citation>
    <scope>NUCLEOTIDE SEQUENCE [LARGE SCALE GENOMIC DNA]</scope>
    <source>
        <strain evidence="3 4">S276</strain>
    </source>
</reference>
<dbReference type="PROSITE" id="PS00922">
    <property type="entry name" value="TRANSGLYCOSYLASE"/>
    <property type="match status" value="1"/>
</dbReference>